<feature type="modified residue" description="4-aspartylphosphate" evidence="2">
    <location>
        <position position="54"/>
    </location>
</feature>
<evidence type="ECO:0000256" key="3">
    <source>
        <dbReference type="SAM" id="MobiDB-lite"/>
    </source>
</evidence>
<name>A0A6J4TTF9_9ACTN</name>
<dbReference type="PROSITE" id="PS50110">
    <property type="entry name" value="RESPONSE_REGULATORY"/>
    <property type="match status" value="1"/>
</dbReference>
<evidence type="ECO:0000256" key="2">
    <source>
        <dbReference type="PROSITE-ProRule" id="PRU00169"/>
    </source>
</evidence>
<protein>
    <recommendedName>
        <fullName evidence="4">Response regulatory domain-containing protein</fullName>
    </recommendedName>
</protein>
<evidence type="ECO:0000256" key="1">
    <source>
        <dbReference type="ARBA" id="ARBA00022553"/>
    </source>
</evidence>
<dbReference type="InterPro" id="IPR050595">
    <property type="entry name" value="Bact_response_regulator"/>
</dbReference>
<dbReference type="Pfam" id="PF00072">
    <property type="entry name" value="Response_reg"/>
    <property type="match status" value="1"/>
</dbReference>
<gene>
    <name evidence="5" type="ORF">AVDCRST_MAG30-3834</name>
</gene>
<evidence type="ECO:0000313" key="5">
    <source>
        <dbReference type="EMBL" id="CAA9531597.1"/>
    </source>
</evidence>
<dbReference type="PANTHER" id="PTHR44591:SF3">
    <property type="entry name" value="RESPONSE REGULATORY DOMAIN-CONTAINING PROTEIN"/>
    <property type="match status" value="1"/>
</dbReference>
<dbReference type="CDD" id="cd17535">
    <property type="entry name" value="REC_NarL-like"/>
    <property type="match status" value="1"/>
</dbReference>
<proteinExistence type="predicted"/>
<dbReference type="Gene3D" id="3.40.50.2300">
    <property type="match status" value="1"/>
</dbReference>
<organism evidence="5">
    <name type="scientific">uncultured Solirubrobacteraceae bacterium</name>
    <dbReference type="NCBI Taxonomy" id="1162706"/>
    <lineage>
        <taxon>Bacteria</taxon>
        <taxon>Bacillati</taxon>
        <taxon>Actinomycetota</taxon>
        <taxon>Thermoleophilia</taxon>
        <taxon>Solirubrobacterales</taxon>
        <taxon>Solirubrobacteraceae</taxon>
        <taxon>environmental samples</taxon>
    </lineage>
</organism>
<dbReference type="SUPFAM" id="SSF52172">
    <property type="entry name" value="CheY-like"/>
    <property type="match status" value="1"/>
</dbReference>
<dbReference type="PANTHER" id="PTHR44591">
    <property type="entry name" value="STRESS RESPONSE REGULATOR PROTEIN 1"/>
    <property type="match status" value="1"/>
</dbReference>
<feature type="domain" description="Response regulatory" evidence="4">
    <location>
        <begin position="4"/>
        <end position="119"/>
    </location>
</feature>
<dbReference type="InterPro" id="IPR058245">
    <property type="entry name" value="NreC/VraR/RcsB-like_REC"/>
</dbReference>
<sequence>MSRSVIVVDDDVSFRRLAASILTSWGHRVVGEAGTATDAVALATRLRPDTVLADIGLPDGDGFALTHDLRALPGPPRVILISSDSDAGNGPAAGRVGASGFVPKDELPGGELRQLIEDD</sequence>
<accession>A0A6J4TTF9</accession>
<feature type="region of interest" description="Disordered" evidence="3">
    <location>
        <begin position="82"/>
        <end position="119"/>
    </location>
</feature>
<dbReference type="SMART" id="SM00448">
    <property type="entry name" value="REC"/>
    <property type="match status" value="1"/>
</dbReference>
<dbReference type="InterPro" id="IPR011006">
    <property type="entry name" value="CheY-like_superfamily"/>
</dbReference>
<dbReference type="EMBL" id="CADCVS010000507">
    <property type="protein sequence ID" value="CAA9531597.1"/>
    <property type="molecule type" value="Genomic_DNA"/>
</dbReference>
<dbReference type="GO" id="GO:0000160">
    <property type="term" value="P:phosphorelay signal transduction system"/>
    <property type="evidence" value="ECO:0007669"/>
    <property type="project" value="InterPro"/>
</dbReference>
<evidence type="ECO:0000259" key="4">
    <source>
        <dbReference type="PROSITE" id="PS50110"/>
    </source>
</evidence>
<keyword evidence="1 2" id="KW-0597">Phosphoprotein</keyword>
<reference evidence="5" key="1">
    <citation type="submission" date="2020-02" db="EMBL/GenBank/DDBJ databases">
        <authorList>
            <person name="Meier V. D."/>
        </authorList>
    </citation>
    <scope>NUCLEOTIDE SEQUENCE</scope>
    <source>
        <strain evidence="5">AVDCRST_MAG30</strain>
    </source>
</reference>
<dbReference type="AlphaFoldDB" id="A0A6J4TTF9"/>
<dbReference type="InterPro" id="IPR001789">
    <property type="entry name" value="Sig_transdc_resp-reg_receiver"/>
</dbReference>